<gene>
    <name evidence="2" type="ORF">HPB52_001796</name>
</gene>
<accession>A0A9D4QJM7</accession>
<reference evidence="2" key="2">
    <citation type="submission" date="2021-09" db="EMBL/GenBank/DDBJ databases">
        <authorList>
            <person name="Jia N."/>
            <person name="Wang J."/>
            <person name="Shi W."/>
            <person name="Du L."/>
            <person name="Sun Y."/>
            <person name="Zhan W."/>
            <person name="Jiang J."/>
            <person name="Wang Q."/>
            <person name="Zhang B."/>
            <person name="Ji P."/>
            <person name="Sakyi L.B."/>
            <person name="Cui X."/>
            <person name="Yuan T."/>
            <person name="Jiang B."/>
            <person name="Yang W."/>
            <person name="Lam T.T.-Y."/>
            <person name="Chang Q."/>
            <person name="Ding S."/>
            <person name="Wang X."/>
            <person name="Zhu J."/>
            <person name="Ruan X."/>
            <person name="Zhao L."/>
            <person name="Wei J."/>
            <person name="Que T."/>
            <person name="Du C."/>
            <person name="Cheng J."/>
            <person name="Dai P."/>
            <person name="Han X."/>
            <person name="Huang E."/>
            <person name="Gao Y."/>
            <person name="Liu J."/>
            <person name="Shao H."/>
            <person name="Ye R."/>
            <person name="Li L."/>
            <person name="Wei W."/>
            <person name="Wang X."/>
            <person name="Wang C."/>
            <person name="Huo Q."/>
            <person name="Li W."/>
            <person name="Guo W."/>
            <person name="Chen H."/>
            <person name="Chen S."/>
            <person name="Zhou L."/>
            <person name="Zhou L."/>
            <person name="Ni X."/>
            <person name="Tian J."/>
            <person name="Zhou Y."/>
            <person name="Sheng Y."/>
            <person name="Liu T."/>
            <person name="Pan Y."/>
            <person name="Xia L."/>
            <person name="Li J."/>
            <person name="Zhao F."/>
            <person name="Cao W."/>
        </authorList>
    </citation>
    <scope>NUCLEOTIDE SEQUENCE</scope>
    <source>
        <strain evidence="2">Rsan-2018</strain>
        <tissue evidence="2">Larvae</tissue>
    </source>
</reference>
<feature type="region of interest" description="Disordered" evidence="1">
    <location>
        <begin position="66"/>
        <end position="91"/>
    </location>
</feature>
<dbReference type="Proteomes" id="UP000821837">
    <property type="component" value="Chromosome 1"/>
</dbReference>
<dbReference type="VEuPathDB" id="VectorBase:RSAN_030388"/>
<reference evidence="2" key="1">
    <citation type="journal article" date="2020" name="Cell">
        <title>Large-Scale Comparative Analyses of Tick Genomes Elucidate Their Genetic Diversity and Vector Capacities.</title>
        <authorList>
            <consortium name="Tick Genome and Microbiome Consortium (TIGMIC)"/>
            <person name="Jia N."/>
            <person name="Wang J."/>
            <person name="Shi W."/>
            <person name="Du L."/>
            <person name="Sun Y."/>
            <person name="Zhan W."/>
            <person name="Jiang J.F."/>
            <person name="Wang Q."/>
            <person name="Zhang B."/>
            <person name="Ji P."/>
            <person name="Bell-Sakyi L."/>
            <person name="Cui X.M."/>
            <person name="Yuan T.T."/>
            <person name="Jiang B.G."/>
            <person name="Yang W.F."/>
            <person name="Lam T.T."/>
            <person name="Chang Q.C."/>
            <person name="Ding S.J."/>
            <person name="Wang X.J."/>
            <person name="Zhu J.G."/>
            <person name="Ruan X.D."/>
            <person name="Zhao L."/>
            <person name="Wei J.T."/>
            <person name="Ye R.Z."/>
            <person name="Que T.C."/>
            <person name="Du C.H."/>
            <person name="Zhou Y.H."/>
            <person name="Cheng J.X."/>
            <person name="Dai P.F."/>
            <person name="Guo W.B."/>
            <person name="Han X.H."/>
            <person name="Huang E.J."/>
            <person name="Li L.F."/>
            <person name="Wei W."/>
            <person name="Gao Y.C."/>
            <person name="Liu J.Z."/>
            <person name="Shao H.Z."/>
            <person name="Wang X."/>
            <person name="Wang C.C."/>
            <person name="Yang T.C."/>
            <person name="Huo Q.B."/>
            <person name="Li W."/>
            <person name="Chen H.Y."/>
            <person name="Chen S.E."/>
            <person name="Zhou L.G."/>
            <person name="Ni X.B."/>
            <person name="Tian J.H."/>
            <person name="Sheng Y."/>
            <person name="Liu T."/>
            <person name="Pan Y.S."/>
            <person name="Xia L.Y."/>
            <person name="Li J."/>
            <person name="Zhao F."/>
            <person name="Cao W.C."/>
        </authorList>
    </citation>
    <scope>NUCLEOTIDE SEQUENCE</scope>
    <source>
        <strain evidence="2">Rsan-2018</strain>
    </source>
</reference>
<keyword evidence="3" id="KW-1185">Reference proteome</keyword>
<evidence type="ECO:0000313" key="2">
    <source>
        <dbReference type="EMBL" id="KAH7981915.1"/>
    </source>
</evidence>
<sequence length="265" mass="29031">MYNRDLGIASIDSVPAVFGNSVEFLRELVRSVVREELQRQRLEHSAPAVSSLADVVREEVRMAVRDPQPIRGPQQYAQTEAPPQRPQRSSYADALLQGPPALNCPDVSWDASWVTRRHRLTCALTCRGRAACSPAERLPRAGCAGPARGLDGSSLVARAHKRRRDVGHRQHVAGRVVTRLPAAVTGLPVDKSTHGFRCAASVLSCRIWAACLSSLAVSLVRPPSSPCATRALPAHAHCAALRRFTEQHCCRYQRFSARRPNRSAA</sequence>
<protein>
    <submittedName>
        <fullName evidence="2">Uncharacterized protein</fullName>
    </submittedName>
</protein>
<name>A0A9D4QJM7_RHISA</name>
<dbReference type="EMBL" id="JABSTV010001245">
    <property type="protein sequence ID" value="KAH7981915.1"/>
    <property type="molecule type" value="Genomic_DNA"/>
</dbReference>
<organism evidence="2 3">
    <name type="scientific">Rhipicephalus sanguineus</name>
    <name type="common">Brown dog tick</name>
    <name type="synonym">Ixodes sanguineus</name>
    <dbReference type="NCBI Taxonomy" id="34632"/>
    <lineage>
        <taxon>Eukaryota</taxon>
        <taxon>Metazoa</taxon>
        <taxon>Ecdysozoa</taxon>
        <taxon>Arthropoda</taxon>
        <taxon>Chelicerata</taxon>
        <taxon>Arachnida</taxon>
        <taxon>Acari</taxon>
        <taxon>Parasitiformes</taxon>
        <taxon>Ixodida</taxon>
        <taxon>Ixodoidea</taxon>
        <taxon>Ixodidae</taxon>
        <taxon>Rhipicephalinae</taxon>
        <taxon>Rhipicephalus</taxon>
        <taxon>Rhipicephalus</taxon>
    </lineage>
</organism>
<evidence type="ECO:0000256" key="1">
    <source>
        <dbReference type="SAM" id="MobiDB-lite"/>
    </source>
</evidence>
<evidence type="ECO:0000313" key="3">
    <source>
        <dbReference type="Proteomes" id="UP000821837"/>
    </source>
</evidence>
<proteinExistence type="predicted"/>
<dbReference type="AlphaFoldDB" id="A0A9D4QJM7"/>
<comment type="caution">
    <text evidence="2">The sequence shown here is derived from an EMBL/GenBank/DDBJ whole genome shotgun (WGS) entry which is preliminary data.</text>
</comment>